<reference evidence="4" key="2">
    <citation type="submission" date="2025-08" db="UniProtKB">
        <authorList>
            <consortium name="RefSeq"/>
        </authorList>
    </citation>
    <scope>IDENTIFICATION</scope>
    <source>
        <tissue evidence="4">Leaf</tissue>
    </source>
</reference>
<dbReference type="PANTHER" id="PTHR37196:SF2">
    <property type="entry name" value="TRANSMEMBRANE PROTEIN"/>
    <property type="match status" value="1"/>
</dbReference>
<gene>
    <name evidence="4" type="primary">LOC110792211</name>
</gene>
<evidence type="ECO:0000256" key="1">
    <source>
        <dbReference type="SAM" id="MobiDB-lite"/>
    </source>
</evidence>
<keyword evidence="2" id="KW-1133">Transmembrane helix</keyword>
<dbReference type="OrthoDB" id="1932652at2759"/>
<keyword evidence="2" id="KW-0812">Transmembrane</keyword>
<dbReference type="AlphaFoldDB" id="A0A9R0JZY2"/>
<feature type="transmembrane region" description="Helical" evidence="2">
    <location>
        <begin position="75"/>
        <end position="94"/>
    </location>
</feature>
<dbReference type="RefSeq" id="XP_021852713.1">
    <property type="nucleotide sequence ID" value="XM_021997021.2"/>
</dbReference>
<keyword evidence="3" id="KW-1185">Reference proteome</keyword>
<protein>
    <recommendedName>
        <fullName evidence="5">Transmembrane protein</fullName>
    </recommendedName>
</protein>
<evidence type="ECO:0000313" key="4">
    <source>
        <dbReference type="RefSeq" id="XP_021852713.1"/>
    </source>
</evidence>
<evidence type="ECO:0000256" key="2">
    <source>
        <dbReference type="SAM" id="Phobius"/>
    </source>
</evidence>
<evidence type="ECO:0008006" key="5">
    <source>
        <dbReference type="Google" id="ProtNLM"/>
    </source>
</evidence>
<reference evidence="3" key="1">
    <citation type="journal article" date="2021" name="Nat. Commun.">
        <title>Genomic analyses provide insights into spinach domestication and the genetic basis of agronomic traits.</title>
        <authorList>
            <person name="Cai X."/>
            <person name="Sun X."/>
            <person name="Xu C."/>
            <person name="Sun H."/>
            <person name="Wang X."/>
            <person name="Ge C."/>
            <person name="Zhang Z."/>
            <person name="Wang Q."/>
            <person name="Fei Z."/>
            <person name="Jiao C."/>
            <person name="Wang Q."/>
        </authorList>
    </citation>
    <scope>NUCLEOTIDE SEQUENCE [LARGE SCALE GENOMIC DNA]</scope>
    <source>
        <strain evidence="3">cv. Varoflay</strain>
    </source>
</reference>
<dbReference type="PANTHER" id="PTHR37196">
    <property type="entry name" value="TRANSMEMBRANE PROTEIN"/>
    <property type="match status" value="1"/>
</dbReference>
<proteinExistence type="predicted"/>
<keyword evidence="2" id="KW-0472">Membrane</keyword>
<evidence type="ECO:0000313" key="3">
    <source>
        <dbReference type="Proteomes" id="UP000813463"/>
    </source>
</evidence>
<organism evidence="3 4">
    <name type="scientific">Spinacia oleracea</name>
    <name type="common">Spinach</name>
    <dbReference type="NCBI Taxonomy" id="3562"/>
    <lineage>
        <taxon>Eukaryota</taxon>
        <taxon>Viridiplantae</taxon>
        <taxon>Streptophyta</taxon>
        <taxon>Embryophyta</taxon>
        <taxon>Tracheophyta</taxon>
        <taxon>Spermatophyta</taxon>
        <taxon>Magnoliopsida</taxon>
        <taxon>eudicotyledons</taxon>
        <taxon>Gunneridae</taxon>
        <taxon>Pentapetalae</taxon>
        <taxon>Caryophyllales</taxon>
        <taxon>Chenopodiaceae</taxon>
        <taxon>Chenopodioideae</taxon>
        <taxon>Anserineae</taxon>
        <taxon>Spinacia</taxon>
    </lineage>
</organism>
<feature type="compositionally biased region" description="Polar residues" evidence="1">
    <location>
        <begin position="123"/>
        <end position="138"/>
    </location>
</feature>
<accession>A0A9R0JZY2</accession>
<dbReference type="KEGG" id="soe:110792211"/>
<dbReference type="GeneID" id="110792211"/>
<name>A0A9R0JZY2_SPIOL</name>
<feature type="region of interest" description="Disordered" evidence="1">
    <location>
        <begin position="103"/>
        <end position="138"/>
    </location>
</feature>
<sequence length="138" mass="15267">MSCIHSHSPSLHLLNLQKHKQNAEKSTNLQYGFFSSYSAKRHCNIISKVAVLPLNVETFHTSLTLAVAKPANTEVLFQTSALLIFFYLVANFVVPQLITKGFGGEGDENEKPNNSDSVDELKVSSTATKRGFNNNKLK</sequence>
<dbReference type="Proteomes" id="UP000813463">
    <property type="component" value="Chromosome 4"/>
</dbReference>